<evidence type="ECO:0000256" key="1">
    <source>
        <dbReference type="ARBA" id="ARBA00012528"/>
    </source>
</evidence>
<evidence type="ECO:0000256" key="2">
    <source>
        <dbReference type="ARBA" id="ARBA00034247"/>
    </source>
</evidence>
<dbReference type="NCBIfam" id="TIGR00254">
    <property type="entry name" value="GGDEF"/>
    <property type="match status" value="1"/>
</dbReference>
<dbReference type="Proteomes" id="UP001556220">
    <property type="component" value="Unassembled WGS sequence"/>
</dbReference>
<dbReference type="RefSeq" id="WP_367852292.1">
    <property type="nucleotide sequence ID" value="NZ_JBFOHK010000001.1"/>
</dbReference>
<accession>A0ABV3Q9J1</accession>
<keyword evidence="3" id="KW-1133">Transmembrane helix</keyword>
<evidence type="ECO:0000313" key="5">
    <source>
        <dbReference type="EMBL" id="MEW9570191.1"/>
    </source>
</evidence>
<feature type="transmembrane region" description="Helical" evidence="3">
    <location>
        <begin position="250"/>
        <end position="274"/>
    </location>
</feature>
<feature type="transmembrane region" description="Helical" evidence="3">
    <location>
        <begin position="191"/>
        <end position="209"/>
    </location>
</feature>
<sequence>MPRLRAPFSSFLLLYVLCHALALWIDRGAAKPLSYAFLSATPLLAGVACFLRSRRRDAAAGNWLALALAMLLWAGGMFAGMWQDVIQQNSNVAPGLSMLLYVLYGVPLTFILASPGKDAWWLRLIDGVLAAVLGYLFFVQTFSFATMHGADAQGVVNLRLMFDIENIYIAAFALIRLAATGGGESRMFFKALSWYACVYLAVAAFNNHFDADVDFGTPVDLLIDLPFLLLFGLACSWHKAARPAVVPARLVWAVRAGSPLLLPASLLAVSAAILHGEPRHAVAGFAIAALGYGLRSILAQVGAFEERAQLNELALHDPLTGLANRRQFEASLRRAWQRVRRRDDGLALLLIDVDHFKQVNDSLGHQAGDRCLRAVAGALSACLNRGGDSLARYGGEEFVAILPVATPESARMMGEAMRAAVAALRMPAPEAETRLTVSIGVGFVQQAGDQDASLLAVADAALYRAKHAGRNRVELGML</sequence>
<dbReference type="InterPro" id="IPR050469">
    <property type="entry name" value="Diguanylate_Cyclase"/>
</dbReference>
<dbReference type="PROSITE" id="PS50887">
    <property type="entry name" value="GGDEF"/>
    <property type="match status" value="1"/>
</dbReference>
<keyword evidence="6" id="KW-1185">Reference proteome</keyword>
<dbReference type="EC" id="2.7.7.65" evidence="1"/>
<feature type="transmembrane region" description="Helical" evidence="3">
    <location>
        <begin position="63"/>
        <end position="82"/>
    </location>
</feature>
<dbReference type="InterPro" id="IPR043128">
    <property type="entry name" value="Rev_trsase/Diguanyl_cyclase"/>
</dbReference>
<organism evidence="5 6">
    <name type="scientific">Rhodanobacter lycopersici</name>
    <dbReference type="NCBI Taxonomy" id="3162487"/>
    <lineage>
        <taxon>Bacteria</taxon>
        <taxon>Pseudomonadati</taxon>
        <taxon>Pseudomonadota</taxon>
        <taxon>Gammaproteobacteria</taxon>
        <taxon>Lysobacterales</taxon>
        <taxon>Rhodanobacteraceae</taxon>
        <taxon>Rhodanobacter</taxon>
    </lineage>
</organism>
<feature type="transmembrane region" description="Helical" evidence="3">
    <location>
        <begin position="32"/>
        <end position="51"/>
    </location>
</feature>
<name>A0ABV3Q9J1_9GAMM</name>
<feature type="domain" description="GGDEF" evidence="4">
    <location>
        <begin position="344"/>
        <end position="478"/>
    </location>
</feature>
<feature type="transmembrane region" description="Helical" evidence="3">
    <location>
        <begin position="158"/>
        <end position="179"/>
    </location>
</feature>
<dbReference type="InterPro" id="IPR000160">
    <property type="entry name" value="GGDEF_dom"/>
</dbReference>
<evidence type="ECO:0000256" key="3">
    <source>
        <dbReference type="SAM" id="Phobius"/>
    </source>
</evidence>
<reference evidence="5 6" key="1">
    <citation type="submission" date="2024-06" db="EMBL/GenBank/DDBJ databases">
        <authorList>
            <person name="Woo H."/>
        </authorList>
    </citation>
    <scope>NUCLEOTIDE SEQUENCE [LARGE SCALE GENOMIC DNA]</scope>
    <source>
        <strain evidence="5 6">Si-c</strain>
    </source>
</reference>
<keyword evidence="3" id="KW-0812">Transmembrane</keyword>
<protein>
    <recommendedName>
        <fullName evidence="1">diguanylate cyclase</fullName>
        <ecNumber evidence="1">2.7.7.65</ecNumber>
    </recommendedName>
</protein>
<comment type="caution">
    <text evidence="5">The sequence shown here is derived from an EMBL/GenBank/DDBJ whole genome shotgun (WGS) entry which is preliminary data.</text>
</comment>
<feature type="transmembrane region" description="Helical" evidence="3">
    <location>
        <begin position="120"/>
        <end position="138"/>
    </location>
</feature>
<proteinExistence type="predicted"/>
<keyword evidence="3" id="KW-0472">Membrane</keyword>
<dbReference type="EMBL" id="JBFOHK010000001">
    <property type="protein sequence ID" value="MEW9570191.1"/>
    <property type="molecule type" value="Genomic_DNA"/>
</dbReference>
<dbReference type="SUPFAM" id="SSF55073">
    <property type="entry name" value="Nucleotide cyclase"/>
    <property type="match status" value="1"/>
</dbReference>
<dbReference type="PANTHER" id="PTHR45138">
    <property type="entry name" value="REGULATORY COMPONENTS OF SENSORY TRANSDUCTION SYSTEM"/>
    <property type="match status" value="1"/>
</dbReference>
<dbReference type="Pfam" id="PF00990">
    <property type="entry name" value="GGDEF"/>
    <property type="match status" value="1"/>
</dbReference>
<comment type="catalytic activity">
    <reaction evidence="2">
        <text>2 GTP = 3',3'-c-di-GMP + 2 diphosphate</text>
        <dbReference type="Rhea" id="RHEA:24898"/>
        <dbReference type="ChEBI" id="CHEBI:33019"/>
        <dbReference type="ChEBI" id="CHEBI:37565"/>
        <dbReference type="ChEBI" id="CHEBI:58805"/>
        <dbReference type="EC" id="2.7.7.65"/>
    </reaction>
</comment>
<dbReference type="InterPro" id="IPR029787">
    <property type="entry name" value="Nucleotide_cyclase"/>
</dbReference>
<feature type="transmembrane region" description="Helical" evidence="3">
    <location>
        <begin position="221"/>
        <end position="238"/>
    </location>
</feature>
<feature type="transmembrane region" description="Helical" evidence="3">
    <location>
        <begin position="94"/>
        <end position="113"/>
    </location>
</feature>
<gene>
    <name evidence="5" type="ORF">ABQJ54_00340</name>
</gene>
<dbReference type="Gene3D" id="3.30.70.270">
    <property type="match status" value="1"/>
</dbReference>
<dbReference type="SMART" id="SM00267">
    <property type="entry name" value="GGDEF"/>
    <property type="match status" value="1"/>
</dbReference>
<dbReference type="CDD" id="cd01949">
    <property type="entry name" value="GGDEF"/>
    <property type="match status" value="1"/>
</dbReference>
<evidence type="ECO:0000259" key="4">
    <source>
        <dbReference type="PROSITE" id="PS50887"/>
    </source>
</evidence>
<evidence type="ECO:0000313" key="6">
    <source>
        <dbReference type="Proteomes" id="UP001556220"/>
    </source>
</evidence>
<dbReference type="PANTHER" id="PTHR45138:SF9">
    <property type="entry name" value="DIGUANYLATE CYCLASE DGCM-RELATED"/>
    <property type="match status" value="1"/>
</dbReference>